<sequence>MYIPSILRPIESYNLLSDLSFSAPLIARLGGDDALRETIEAIKDVGRWWPQWMISPYLLAERISFFFF</sequence>
<organism evidence="1">
    <name type="scientific">hydrocarbon metagenome</name>
    <dbReference type="NCBI Taxonomy" id="938273"/>
    <lineage>
        <taxon>unclassified sequences</taxon>
        <taxon>metagenomes</taxon>
        <taxon>ecological metagenomes</taxon>
    </lineage>
</organism>
<evidence type="ECO:0000313" key="1">
    <source>
        <dbReference type="EMBL" id="KUG18673.1"/>
    </source>
</evidence>
<accession>A0A0W8FCY3</accession>
<dbReference type="AlphaFoldDB" id="A0A0W8FCY3"/>
<proteinExistence type="predicted"/>
<dbReference type="EMBL" id="LNQE01001369">
    <property type="protein sequence ID" value="KUG18673.1"/>
    <property type="molecule type" value="Genomic_DNA"/>
</dbReference>
<gene>
    <name evidence="1" type="ORF">ASZ90_011600</name>
</gene>
<reference evidence="1" key="1">
    <citation type="journal article" date="2015" name="Proc. Natl. Acad. Sci. U.S.A.">
        <title>Networks of energetic and metabolic interactions define dynamics in microbial communities.</title>
        <authorList>
            <person name="Embree M."/>
            <person name="Liu J.K."/>
            <person name="Al-Bassam M.M."/>
            <person name="Zengler K."/>
        </authorList>
    </citation>
    <scope>NUCLEOTIDE SEQUENCE</scope>
</reference>
<comment type="caution">
    <text evidence="1">The sequence shown here is derived from an EMBL/GenBank/DDBJ whole genome shotgun (WGS) entry which is preliminary data.</text>
</comment>
<protein>
    <submittedName>
        <fullName evidence="1">Uncharacterized protein</fullName>
    </submittedName>
</protein>
<name>A0A0W8FCY3_9ZZZZ</name>